<feature type="non-terminal residue" evidence="2">
    <location>
        <position position="1"/>
    </location>
</feature>
<protein>
    <submittedName>
        <fullName evidence="2">Uncharacterized protein</fullName>
    </submittedName>
</protein>
<evidence type="ECO:0000313" key="3">
    <source>
        <dbReference type="Proteomes" id="UP000673691"/>
    </source>
</evidence>
<dbReference type="Gene3D" id="3.40.50.2000">
    <property type="entry name" value="Glycogen Phosphorylase B"/>
    <property type="match status" value="2"/>
</dbReference>
<evidence type="ECO:0000313" key="2">
    <source>
        <dbReference type="EMBL" id="KAG5463528.1"/>
    </source>
</evidence>
<dbReference type="GO" id="GO:0005946">
    <property type="term" value="C:alpha,alpha-trehalose-phosphate synthase complex (UDP-forming)"/>
    <property type="evidence" value="ECO:0007669"/>
    <property type="project" value="TreeGrafter"/>
</dbReference>
<dbReference type="OrthoDB" id="755951at2759"/>
<feature type="region of interest" description="Disordered" evidence="1">
    <location>
        <begin position="1"/>
        <end position="23"/>
    </location>
</feature>
<dbReference type="GO" id="GO:0005829">
    <property type="term" value="C:cytosol"/>
    <property type="evidence" value="ECO:0007669"/>
    <property type="project" value="TreeGrafter"/>
</dbReference>
<dbReference type="GO" id="GO:0003825">
    <property type="term" value="F:alpha,alpha-trehalose-phosphate synthase (UDP-forming) activity"/>
    <property type="evidence" value="ECO:0007669"/>
    <property type="project" value="TreeGrafter"/>
</dbReference>
<reference evidence="2 3" key="1">
    <citation type="journal article" name="Sci. Rep.">
        <title>Genome-scale phylogenetic analyses confirm Olpidium as the closest living zoosporic fungus to the non-flagellated, terrestrial fungi.</title>
        <authorList>
            <person name="Chang Y."/>
            <person name="Rochon D."/>
            <person name="Sekimoto S."/>
            <person name="Wang Y."/>
            <person name="Chovatia M."/>
            <person name="Sandor L."/>
            <person name="Salamov A."/>
            <person name="Grigoriev I.V."/>
            <person name="Stajich J.E."/>
            <person name="Spatafora J.W."/>
        </authorList>
    </citation>
    <scope>NUCLEOTIDE SEQUENCE [LARGE SCALE GENOMIC DNA]</scope>
    <source>
        <strain evidence="2">S191</strain>
    </source>
</reference>
<gene>
    <name evidence="2" type="ORF">BJ554DRAFT_6737</name>
</gene>
<dbReference type="GO" id="GO:0005992">
    <property type="term" value="P:trehalose biosynthetic process"/>
    <property type="evidence" value="ECO:0007669"/>
    <property type="project" value="InterPro"/>
</dbReference>
<dbReference type="GO" id="GO:0004805">
    <property type="term" value="F:trehalose-phosphatase activity"/>
    <property type="evidence" value="ECO:0007669"/>
    <property type="project" value="TreeGrafter"/>
</dbReference>
<evidence type="ECO:0000256" key="1">
    <source>
        <dbReference type="SAM" id="MobiDB-lite"/>
    </source>
</evidence>
<dbReference type="InterPro" id="IPR001830">
    <property type="entry name" value="Glyco_trans_20"/>
</dbReference>
<accession>A0A8H8A1R6</accession>
<keyword evidence="3" id="KW-1185">Reference proteome</keyword>
<dbReference type="PANTHER" id="PTHR10788">
    <property type="entry name" value="TREHALOSE-6-PHOSPHATE SYNTHASE"/>
    <property type="match status" value="1"/>
</dbReference>
<comment type="caution">
    <text evidence="2">The sequence shown here is derived from an EMBL/GenBank/DDBJ whole genome shotgun (WGS) entry which is preliminary data.</text>
</comment>
<organism evidence="2 3">
    <name type="scientific">Olpidium bornovanus</name>
    <dbReference type="NCBI Taxonomy" id="278681"/>
    <lineage>
        <taxon>Eukaryota</taxon>
        <taxon>Fungi</taxon>
        <taxon>Fungi incertae sedis</taxon>
        <taxon>Olpidiomycota</taxon>
        <taxon>Olpidiomycotina</taxon>
        <taxon>Olpidiomycetes</taxon>
        <taxon>Olpidiales</taxon>
        <taxon>Olpidiaceae</taxon>
        <taxon>Olpidium</taxon>
    </lineage>
</organism>
<proteinExistence type="predicted"/>
<sequence>RYADSAAESRSKPLSPFPNPGNNFEGLRAVLTPPTLSVEDQPGAAAQKGSPLWTFTNRRGHSALFAGVRSLQEDNTVLCLGYVGDIYDQEGNYVAFDSLSPEYVDALKTQLREEKNCIPVIVPEVEAVGHYEGYCKNGKFALLAPRRCVLLRRSCGIAHVVTAATRSLAPLPLHPVGRDLLTRWLSYISLATLVPKGSPLPGSALLRRALVDLASCFCSPVWIHDYHLLLAPSMLRAKVPDALIAFFLH</sequence>
<dbReference type="SUPFAM" id="SSF53756">
    <property type="entry name" value="UDP-Glycosyltransferase/glycogen phosphorylase"/>
    <property type="match status" value="1"/>
</dbReference>
<dbReference type="EMBL" id="JAEFCI010000467">
    <property type="protein sequence ID" value="KAG5463528.1"/>
    <property type="molecule type" value="Genomic_DNA"/>
</dbReference>
<feature type="non-terminal residue" evidence="2">
    <location>
        <position position="249"/>
    </location>
</feature>
<dbReference type="Pfam" id="PF00982">
    <property type="entry name" value="Glyco_transf_20"/>
    <property type="match status" value="1"/>
</dbReference>
<dbReference type="AlphaFoldDB" id="A0A8H8A1R6"/>
<dbReference type="Proteomes" id="UP000673691">
    <property type="component" value="Unassembled WGS sequence"/>
</dbReference>
<dbReference type="PANTHER" id="PTHR10788:SF106">
    <property type="entry name" value="BCDNA.GH08860"/>
    <property type="match status" value="1"/>
</dbReference>
<feature type="compositionally biased region" description="Basic and acidic residues" evidence="1">
    <location>
        <begin position="1"/>
        <end position="11"/>
    </location>
</feature>
<name>A0A8H8A1R6_9FUNG</name>